<keyword evidence="4" id="KW-0804">Transcription</keyword>
<evidence type="ECO:0000256" key="1">
    <source>
        <dbReference type="ARBA" id="ARBA00004123"/>
    </source>
</evidence>
<dbReference type="EMBL" id="CAJGYO010000007">
    <property type="protein sequence ID" value="CAD6247074.1"/>
    <property type="molecule type" value="Genomic_DNA"/>
</dbReference>
<dbReference type="PANTHER" id="PTHR31140:SF46">
    <property type="entry name" value="AP2_ERF AND B3 DOMAIN-CONTAINING TRANSCRIPTION FACTOR"/>
    <property type="match status" value="1"/>
</dbReference>
<dbReference type="Pfam" id="PF02362">
    <property type="entry name" value="B3"/>
    <property type="match status" value="1"/>
</dbReference>
<evidence type="ECO:0000256" key="5">
    <source>
        <dbReference type="ARBA" id="ARBA00023242"/>
    </source>
</evidence>
<dbReference type="InterPro" id="IPR003340">
    <property type="entry name" value="B3_DNA-bd"/>
</dbReference>
<dbReference type="SMART" id="SM01019">
    <property type="entry name" value="B3"/>
    <property type="match status" value="1"/>
</dbReference>
<keyword evidence="3" id="KW-0238">DNA-binding</keyword>
<dbReference type="InterPro" id="IPR044800">
    <property type="entry name" value="LEC2-like"/>
</dbReference>
<comment type="subcellular location">
    <subcellularLocation>
        <location evidence="1">Nucleus</location>
    </subcellularLocation>
</comment>
<proteinExistence type="predicted"/>
<evidence type="ECO:0000256" key="3">
    <source>
        <dbReference type="ARBA" id="ARBA00023125"/>
    </source>
</evidence>
<evidence type="ECO:0000256" key="4">
    <source>
        <dbReference type="ARBA" id="ARBA00023163"/>
    </source>
</evidence>
<dbReference type="Gene3D" id="2.40.330.10">
    <property type="entry name" value="DNA-binding pseudobarrel domain"/>
    <property type="match status" value="1"/>
</dbReference>
<protein>
    <recommendedName>
        <fullName evidence="6">TF-B3 domain-containing protein</fullName>
    </recommendedName>
</protein>
<evidence type="ECO:0000313" key="8">
    <source>
        <dbReference type="Proteomes" id="UP000604825"/>
    </source>
</evidence>
<sequence length="293" mass="32864">MEVQMGKAPPCLNPFLMVNPLLPPRYVSSWSSKPALVFQSGMSNGHGALDLCGERKRGWKVVDVEYLFSKILTPSDVGKLNRLLIPRQCAEECFPKILEAKSGEDDDDFLNFEDFSTGLIWRFRFCLWNNSKTYVLTKGWHTFIKEKNLKKGDVLSFYRGVDKTIRTNHMFIHITPHASTMSLPHHVPCTIFSPSSLMIDDRVHESLSFGTSHGIVPASKPLSFGSGELMPPTNLMPQQTTFPESASLEIVRAEKRLRLFGVDIDIPSHDCGDESCSGFTKNVASIVLNILDE</sequence>
<dbReference type="GO" id="GO:0003700">
    <property type="term" value="F:DNA-binding transcription factor activity"/>
    <property type="evidence" value="ECO:0007669"/>
    <property type="project" value="InterPro"/>
</dbReference>
<evidence type="ECO:0000256" key="2">
    <source>
        <dbReference type="ARBA" id="ARBA00023015"/>
    </source>
</evidence>
<organism evidence="7 8">
    <name type="scientific">Miscanthus lutarioriparius</name>
    <dbReference type="NCBI Taxonomy" id="422564"/>
    <lineage>
        <taxon>Eukaryota</taxon>
        <taxon>Viridiplantae</taxon>
        <taxon>Streptophyta</taxon>
        <taxon>Embryophyta</taxon>
        <taxon>Tracheophyta</taxon>
        <taxon>Spermatophyta</taxon>
        <taxon>Magnoliopsida</taxon>
        <taxon>Liliopsida</taxon>
        <taxon>Poales</taxon>
        <taxon>Poaceae</taxon>
        <taxon>PACMAD clade</taxon>
        <taxon>Panicoideae</taxon>
        <taxon>Andropogonodae</taxon>
        <taxon>Andropogoneae</taxon>
        <taxon>Saccharinae</taxon>
        <taxon>Miscanthus</taxon>
    </lineage>
</organism>
<name>A0A811PU46_9POAL</name>
<dbReference type="CDD" id="cd10017">
    <property type="entry name" value="B3_DNA"/>
    <property type="match status" value="1"/>
</dbReference>
<accession>A0A811PU46</accession>
<comment type="caution">
    <text evidence="7">The sequence shown here is derived from an EMBL/GenBank/DDBJ whole genome shotgun (WGS) entry which is preliminary data.</text>
</comment>
<dbReference type="SUPFAM" id="SSF101936">
    <property type="entry name" value="DNA-binding pseudobarrel domain"/>
    <property type="match status" value="1"/>
</dbReference>
<dbReference type="OrthoDB" id="686863at2759"/>
<feature type="domain" description="TF-B3" evidence="6">
    <location>
        <begin position="68"/>
        <end position="178"/>
    </location>
</feature>
<dbReference type="GO" id="GO:0005634">
    <property type="term" value="C:nucleus"/>
    <property type="evidence" value="ECO:0007669"/>
    <property type="project" value="UniProtKB-SubCell"/>
</dbReference>
<dbReference type="Proteomes" id="UP000604825">
    <property type="component" value="Unassembled WGS sequence"/>
</dbReference>
<evidence type="ECO:0000313" key="7">
    <source>
        <dbReference type="EMBL" id="CAD6247074.1"/>
    </source>
</evidence>
<dbReference type="GO" id="GO:0003677">
    <property type="term" value="F:DNA binding"/>
    <property type="evidence" value="ECO:0007669"/>
    <property type="project" value="UniProtKB-KW"/>
</dbReference>
<dbReference type="AlphaFoldDB" id="A0A811PU46"/>
<dbReference type="InterPro" id="IPR015300">
    <property type="entry name" value="DNA-bd_pseudobarrel_sf"/>
</dbReference>
<dbReference type="PROSITE" id="PS50863">
    <property type="entry name" value="B3"/>
    <property type="match status" value="1"/>
</dbReference>
<reference evidence="7" key="1">
    <citation type="submission" date="2020-10" db="EMBL/GenBank/DDBJ databases">
        <authorList>
            <person name="Han B."/>
            <person name="Lu T."/>
            <person name="Zhao Q."/>
            <person name="Huang X."/>
            <person name="Zhao Y."/>
        </authorList>
    </citation>
    <scope>NUCLEOTIDE SEQUENCE</scope>
</reference>
<gene>
    <name evidence="7" type="ORF">NCGR_LOCUS31302</name>
</gene>
<keyword evidence="2" id="KW-0805">Transcription regulation</keyword>
<dbReference type="PANTHER" id="PTHR31140">
    <property type="entry name" value="B3 DOMAIN-CONTAINING TRANSCRIPTION FACTOR ABI3"/>
    <property type="match status" value="1"/>
</dbReference>
<keyword evidence="5" id="KW-0539">Nucleus</keyword>
<evidence type="ECO:0000259" key="6">
    <source>
        <dbReference type="PROSITE" id="PS50863"/>
    </source>
</evidence>
<keyword evidence="8" id="KW-1185">Reference proteome</keyword>